<dbReference type="Proteomes" id="UP000610931">
    <property type="component" value="Unassembled WGS sequence"/>
</dbReference>
<dbReference type="Pfam" id="PF03572">
    <property type="entry name" value="Peptidase_S41"/>
    <property type="match status" value="1"/>
</dbReference>
<evidence type="ECO:0000259" key="2">
    <source>
        <dbReference type="PROSITE" id="PS50106"/>
    </source>
</evidence>
<comment type="caution">
    <text evidence="3">The sequence shown here is derived from an EMBL/GenBank/DDBJ whole genome shotgun (WGS) entry which is preliminary data.</text>
</comment>
<keyword evidence="3" id="KW-0645">Protease</keyword>
<feature type="chain" id="PRO_5035276389" evidence="1">
    <location>
        <begin position="23"/>
        <end position="488"/>
    </location>
</feature>
<dbReference type="CDD" id="cd07561">
    <property type="entry name" value="Peptidase_S41_CPP_like"/>
    <property type="match status" value="1"/>
</dbReference>
<dbReference type="GO" id="GO:0030288">
    <property type="term" value="C:outer membrane-bounded periplasmic space"/>
    <property type="evidence" value="ECO:0007669"/>
    <property type="project" value="TreeGrafter"/>
</dbReference>
<evidence type="ECO:0000313" key="4">
    <source>
        <dbReference type="Proteomes" id="UP000610931"/>
    </source>
</evidence>
<dbReference type="InterPro" id="IPR005151">
    <property type="entry name" value="Tail-specific_protease"/>
</dbReference>
<dbReference type="PANTHER" id="PTHR32060">
    <property type="entry name" value="TAIL-SPECIFIC PROTEASE"/>
    <property type="match status" value="1"/>
</dbReference>
<gene>
    <name evidence="3" type="ORF">JF259_03305</name>
</gene>
<name>A0A8J7LRF8_9FLAO</name>
<dbReference type="GO" id="GO:0006508">
    <property type="term" value="P:proteolysis"/>
    <property type="evidence" value="ECO:0007669"/>
    <property type="project" value="UniProtKB-KW"/>
</dbReference>
<dbReference type="PANTHER" id="PTHR32060:SF30">
    <property type="entry name" value="CARBOXY-TERMINAL PROCESSING PROTEASE CTPA"/>
    <property type="match status" value="1"/>
</dbReference>
<dbReference type="SMART" id="SM00245">
    <property type="entry name" value="TSPc"/>
    <property type="match status" value="1"/>
</dbReference>
<dbReference type="PROSITE" id="PS51257">
    <property type="entry name" value="PROKAR_LIPOPROTEIN"/>
    <property type="match status" value="1"/>
</dbReference>
<dbReference type="InterPro" id="IPR001478">
    <property type="entry name" value="PDZ"/>
</dbReference>
<protein>
    <submittedName>
        <fullName evidence="3">Carboxyl-terminal protease</fullName>
    </submittedName>
</protein>
<dbReference type="InterPro" id="IPR036034">
    <property type="entry name" value="PDZ_sf"/>
</dbReference>
<dbReference type="GO" id="GO:0004175">
    <property type="term" value="F:endopeptidase activity"/>
    <property type="evidence" value="ECO:0007669"/>
    <property type="project" value="TreeGrafter"/>
</dbReference>
<dbReference type="InterPro" id="IPR041613">
    <property type="entry name" value="Pept_S41_N"/>
</dbReference>
<evidence type="ECO:0000256" key="1">
    <source>
        <dbReference type="SAM" id="SignalP"/>
    </source>
</evidence>
<dbReference type="PROSITE" id="PS50106">
    <property type="entry name" value="PDZ"/>
    <property type="match status" value="1"/>
</dbReference>
<dbReference type="GO" id="GO:0007165">
    <property type="term" value="P:signal transduction"/>
    <property type="evidence" value="ECO:0007669"/>
    <property type="project" value="TreeGrafter"/>
</dbReference>
<dbReference type="Pfam" id="PF18294">
    <property type="entry name" value="Pept_S41_N"/>
    <property type="match status" value="1"/>
</dbReference>
<dbReference type="SUPFAM" id="SSF52096">
    <property type="entry name" value="ClpP/crotonase"/>
    <property type="match status" value="1"/>
</dbReference>
<feature type="domain" description="PDZ" evidence="2">
    <location>
        <begin position="104"/>
        <end position="182"/>
    </location>
</feature>
<accession>A0A8J7LRF8</accession>
<dbReference type="Gene3D" id="2.30.42.10">
    <property type="match status" value="1"/>
</dbReference>
<dbReference type="AlphaFoldDB" id="A0A8J7LRF8"/>
<proteinExistence type="predicted"/>
<organism evidence="3 4">
    <name type="scientific">Snuella sedimenti</name>
    <dbReference type="NCBI Taxonomy" id="2798802"/>
    <lineage>
        <taxon>Bacteria</taxon>
        <taxon>Pseudomonadati</taxon>
        <taxon>Bacteroidota</taxon>
        <taxon>Flavobacteriia</taxon>
        <taxon>Flavobacteriales</taxon>
        <taxon>Flavobacteriaceae</taxon>
        <taxon>Snuella</taxon>
    </lineage>
</organism>
<feature type="signal peptide" evidence="1">
    <location>
        <begin position="1"/>
        <end position="22"/>
    </location>
</feature>
<sequence length="488" mass="54849">MKLLKAPIILFVVALLTISCFEDNDDNTISVNQINDFVWKGMNLWYFWQQDVNDLADDRFDSNEEYASFLNSFSNPRDLFNHLKFSEDRFSWIVDDYFELINSLNGISKANGMEFGLAQISGSNNLVGFVEYILPGTDAEAKSLKRGDLFTGVNDTTITIDNYLDLLFSDVDSYTLNMAEYNGNTLESNGIDITLNKQAYTENPILIAKTFDYSGKKIGYLMYTQFINNFDEQLNNAIGNFKSESIDELVVDLRYNPGGHVSSAIHLSTMITGQFTGDLFFTQIYNDKIQSIVSEEDVSIYFPTTISGNTPINNLNLNKVYILAQGSSASASELVINCLNPYINVIHIGDTTRGKNEFSRTILDVPSCGYLLGNGCDEEPNPNHTWGIQPLIGRNANADGFYQYTDGLTPDQNLVLEENILNLGVLGETDEPLLSRALQHISGNGKMTDLKQEEMRFKPITSSKLHTLIRDNMYIDTVPKEVMNVINR</sequence>
<dbReference type="EMBL" id="JAELVQ010000002">
    <property type="protein sequence ID" value="MBJ6367110.1"/>
    <property type="molecule type" value="Genomic_DNA"/>
</dbReference>
<dbReference type="GO" id="GO:0008236">
    <property type="term" value="F:serine-type peptidase activity"/>
    <property type="evidence" value="ECO:0007669"/>
    <property type="project" value="InterPro"/>
</dbReference>
<reference evidence="3" key="1">
    <citation type="submission" date="2020-12" db="EMBL/GenBank/DDBJ databases">
        <title>Snuella sp. nov., isolated from sediment in Incheon.</title>
        <authorList>
            <person name="Kim W."/>
        </authorList>
    </citation>
    <scope>NUCLEOTIDE SEQUENCE</scope>
    <source>
        <strain evidence="3">CAU 1569</strain>
    </source>
</reference>
<dbReference type="RefSeq" id="WP_199113306.1">
    <property type="nucleotide sequence ID" value="NZ_JAELVQ010000002.1"/>
</dbReference>
<dbReference type="InterPro" id="IPR029045">
    <property type="entry name" value="ClpP/crotonase-like_dom_sf"/>
</dbReference>
<keyword evidence="3" id="KW-0378">Hydrolase</keyword>
<dbReference type="Gene3D" id="3.30.750.170">
    <property type="match status" value="1"/>
</dbReference>
<keyword evidence="1" id="KW-0732">Signal</keyword>
<dbReference type="Gene3D" id="3.90.226.10">
    <property type="entry name" value="2-enoyl-CoA Hydratase, Chain A, domain 1"/>
    <property type="match status" value="1"/>
</dbReference>
<evidence type="ECO:0000313" key="3">
    <source>
        <dbReference type="EMBL" id="MBJ6367110.1"/>
    </source>
</evidence>
<keyword evidence="4" id="KW-1185">Reference proteome</keyword>